<dbReference type="EMBL" id="BK014859">
    <property type="protein sequence ID" value="DAD79163.1"/>
    <property type="molecule type" value="Genomic_DNA"/>
</dbReference>
<proteinExistence type="predicted"/>
<reference evidence="1" key="1">
    <citation type="journal article" date="2021" name="Proc. Natl. Acad. Sci. U.S.A.">
        <title>A Catalog of Tens of Thousands of Viruses from Human Metagenomes Reveals Hidden Associations with Chronic Diseases.</title>
        <authorList>
            <person name="Tisza M.J."/>
            <person name="Buck C.B."/>
        </authorList>
    </citation>
    <scope>NUCLEOTIDE SEQUENCE</scope>
    <source>
        <strain evidence="1">CtsDY37</strain>
    </source>
</reference>
<evidence type="ECO:0000313" key="1">
    <source>
        <dbReference type="EMBL" id="DAD79163.1"/>
    </source>
</evidence>
<sequence>MDIMKQLERVVNQVEKIDYTSVHIEIETKHDKFIMDKAKPKNKIGFATEGGE</sequence>
<protein>
    <submittedName>
        <fullName evidence="1">Uncharacterized protein</fullName>
    </submittedName>
</protein>
<accession>A0A8S5MB68</accession>
<name>A0A8S5MB68_9CAUD</name>
<organism evidence="1">
    <name type="scientific">Siphoviridae sp. ctsDY37</name>
    <dbReference type="NCBI Taxonomy" id="2826483"/>
    <lineage>
        <taxon>Viruses</taxon>
        <taxon>Duplodnaviria</taxon>
        <taxon>Heunggongvirae</taxon>
        <taxon>Uroviricota</taxon>
        <taxon>Caudoviricetes</taxon>
    </lineage>
</organism>